<evidence type="ECO:0000313" key="3">
    <source>
        <dbReference type="Proteomes" id="UP000823775"/>
    </source>
</evidence>
<keyword evidence="3" id="KW-1185">Reference proteome</keyword>
<dbReference type="Proteomes" id="UP000823775">
    <property type="component" value="Unassembled WGS sequence"/>
</dbReference>
<proteinExistence type="predicted"/>
<sequence length="362" mass="39446">MNFQELQNEDSIPVYSRLAMLRLSSAADATVGEFSGDKPPLQQCHSCGSVTKQPHFSPETAAAVTEDKPDPSSEKSTVYSSGGATTTKAKRYSNCRFSSSLEEPVPKRTATVLPPISTAPAAGEPNGKKTHRGLQPLISTDAAGDTNGNNNNNFQGFIKIPLQNNQESPVTPSPSPSPAKPPLAPQFTRPLNRTFSDPTGSASYTRKSPTPTHRTLERTASWSPNEVNFNNGESPTTMKSPNHRALTRTASWSPNAQGLGGSVKNGESPTEMRLKRMKDGMREMRQWCDLMIQEGAQEETEPEGNKILKDDEAETGGEALCEEAVWVERMGSCLILHFKCPCSKGYQILLCGNNCYYKLTNF</sequence>
<feature type="region of interest" description="Disordered" evidence="1">
    <location>
        <begin position="164"/>
        <end position="242"/>
    </location>
</feature>
<dbReference type="EMBL" id="JACEIK010004017">
    <property type="protein sequence ID" value="MCD9643855.1"/>
    <property type="molecule type" value="Genomic_DNA"/>
</dbReference>
<comment type="caution">
    <text evidence="2">The sequence shown here is derived from an EMBL/GenBank/DDBJ whole genome shotgun (WGS) entry which is preliminary data.</text>
</comment>
<feature type="compositionally biased region" description="Pro residues" evidence="1">
    <location>
        <begin position="171"/>
        <end position="184"/>
    </location>
</feature>
<name>A0ABS8VCE2_DATST</name>
<feature type="compositionally biased region" description="Polar residues" evidence="1">
    <location>
        <begin position="74"/>
        <end position="85"/>
    </location>
</feature>
<feature type="region of interest" description="Disordered" evidence="1">
    <location>
        <begin position="49"/>
        <end position="85"/>
    </location>
</feature>
<protein>
    <submittedName>
        <fullName evidence="2">Uncharacterized protein</fullName>
    </submittedName>
</protein>
<organism evidence="2 3">
    <name type="scientific">Datura stramonium</name>
    <name type="common">Jimsonweed</name>
    <name type="synonym">Common thornapple</name>
    <dbReference type="NCBI Taxonomy" id="4076"/>
    <lineage>
        <taxon>Eukaryota</taxon>
        <taxon>Viridiplantae</taxon>
        <taxon>Streptophyta</taxon>
        <taxon>Embryophyta</taxon>
        <taxon>Tracheophyta</taxon>
        <taxon>Spermatophyta</taxon>
        <taxon>Magnoliopsida</taxon>
        <taxon>eudicotyledons</taxon>
        <taxon>Gunneridae</taxon>
        <taxon>Pentapetalae</taxon>
        <taxon>asterids</taxon>
        <taxon>lamiids</taxon>
        <taxon>Solanales</taxon>
        <taxon>Solanaceae</taxon>
        <taxon>Solanoideae</taxon>
        <taxon>Datureae</taxon>
        <taxon>Datura</taxon>
    </lineage>
</organism>
<reference evidence="2 3" key="1">
    <citation type="journal article" date="2021" name="BMC Genomics">
        <title>Datura genome reveals duplications of psychoactive alkaloid biosynthetic genes and high mutation rate following tissue culture.</title>
        <authorList>
            <person name="Rajewski A."/>
            <person name="Carter-House D."/>
            <person name="Stajich J."/>
            <person name="Litt A."/>
        </authorList>
    </citation>
    <scope>NUCLEOTIDE SEQUENCE [LARGE SCALE GENOMIC DNA]</scope>
    <source>
        <strain evidence="2">AR-01</strain>
    </source>
</reference>
<evidence type="ECO:0000313" key="2">
    <source>
        <dbReference type="EMBL" id="MCD9643855.1"/>
    </source>
</evidence>
<gene>
    <name evidence="2" type="ORF">HAX54_031707</name>
</gene>
<accession>A0ABS8VCE2</accession>
<evidence type="ECO:0000256" key="1">
    <source>
        <dbReference type="SAM" id="MobiDB-lite"/>
    </source>
</evidence>
<feature type="compositionally biased region" description="Polar residues" evidence="1">
    <location>
        <begin position="189"/>
        <end position="240"/>
    </location>
</feature>